<protein>
    <submittedName>
        <fullName evidence="6">LacI family transcriptional regulator</fullName>
    </submittedName>
</protein>
<organism evidence="6 7">
    <name type="scientific">Mesobacillus foraminis</name>
    <dbReference type="NCBI Taxonomy" id="279826"/>
    <lineage>
        <taxon>Bacteria</taxon>
        <taxon>Bacillati</taxon>
        <taxon>Bacillota</taxon>
        <taxon>Bacilli</taxon>
        <taxon>Bacillales</taxon>
        <taxon>Bacillaceae</taxon>
        <taxon>Mesobacillus</taxon>
    </lineage>
</organism>
<dbReference type="PRINTS" id="PR00036">
    <property type="entry name" value="HTHLACI"/>
</dbReference>
<dbReference type="EMBL" id="SLVV01000008">
    <property type="protein sequence ID" value="TCN24181.1"/>
    <property type="molecule type" value="Genomic_DNA"/>
</dbReference>
<dbReference type="Gene3D" id="1.10.260.40">
    <property type="entry name" value="lambda repressor-like DNA-binding domains"/>
    <property type="match status" value="1"/>
</dbReference>
<dbReference type="Pfam" id="PF00356">
    <property type="entry name" value="LacI"/>
    <property type="match status" value="1"/>
</dbReference>
<dbReference type="AlphaFoldDB" id="A0A4R2BB96"/>
<dbReference type="InterPro" id="IPR000843">
    <property type="entry name" value="HTH_LacI"/>
</dbReference>
<gene>
    <name evidence="6" type="ORF">EV146_108297</name>
</gene>
<keyword evidence="7" id="KW-1185">Reference proteome</keyword>
<evidence type="ECO:0000256" key="3">
    <source>
        <dbReference type="ARBA" id="ARBA00023163"/>
    </source>
</evidence>
<dbReference type="InterPro" id="IPR028082">
    <property type="entry name" value="Peripla_BP_I"/>
</dbReference>
<proteinExistence type="predicted"/>
<dbReference type="SUPFAM" id="SSF53822">
    <property type="entry name" value="Periplasmic binding protein-like I"/>
    <property type="match status" value="1"/>
</dbReference>
<keyword evidence="2" id="KW-0238">DNA-binding</keyword>
<evidence type="ECO:0000259" key="4">
    <source>
        <dbReference type="PROSITE" id="PS50932"/>
    </source>
</evidence>
<dbReference type="CDD" id="cd06267">
    <property type="entry name" value="PBP1_LacI_sugar_binding-like"/>
    <property type="match status" value="1"/>
</dbReference>
<dbReference type="PROSITE" id="PS00356">
    <property type="entry name" value="HTH_LACI_1"/>
    <property type="match status" value="1"/>
</dbReference>
<dbReference type="SUPFAM" id="SSF47413">
    <property type="entry name" value="lambda repressor-like DNA-binding domains"/>
    <property type="match status" value="1"/>
</dbReference>
<comment type="caution">
    <text evidence="6">The sequence shown here is derived from an EMBL/GenBank/DDBJ whole genome shotgun (WGS) entry which is preliminary data.</text>
</comment>
<evidence type="ECO:0000313" key="6">
    <source>
        <dbReference type="EMBL" id="TCN24181.1"/>
    </source>
</evidence>
<dbReference type="PANTHER" id="PTHR30146">
    <property type="entry name" value="LACI-RELATED TRANSCRIPTIONAL REPRESSOR"/>
    <property type="match status" value="1"/>
</dbReference>
<dbReference type="InterPro" id="IPR046335">
    <property type="entry name" value="LacI/GalR-like_sensor"/>
</dbReference>
<feature type="domain" description="HTH cro/C1-type" evidence="5">
    <location>
        <begin position="3"/>
        <end position="50"/>
    </location>
</feature>
<evidence type="ECO:0000259" key="5">
    <source>
        <dbReference type="PROSITE" id="PS50943"/>
    </source>
</evidence>
<dbReference type="InterPro" id="IPR010982">
    <property type="entry name" value="Lambda_DNA-bd_dom_sf"/>
</dbReference>
<dbReference type="GO" id="GO:0003700">
    <property type="term" value="F:DNA-binding transcription factor activity"/>
    <property type="evidence" value="ECO:0007669"/>
    <property type="project" value="TreeGrafter"/>
</dbReference>
<evidence type="ECO:0000256" key="2">
    <source>
        <dbReference type="ARBA" id="ARBA00023125"/>
    </source>
</evidence>
<keyword evidence="3" id="KW-0804">Transcription</keyword>
<dbReference type="PANTHER" id="PTHR30146:SF109">
    <property type="entry name" value="HTH-TYPE TRANSCRIPTIONAL REGULATOR GALS"/>
    <property type="match status" value="1"/>
</dbReference>
<dbReference type="CDD" id="cd01392">
    <property type="entry name" value="HTH_LacI"/>
    <property type="match status" value="1"/>
</dbReference>
<evidence type="ECO:0000256" key="1">
    <source>
        <dbReference type="ARBA" id="ARBA00023015"/>
    </source>
</evidence>
<dbReference type="Pfam" id="PF13377">
    <property type="entry name" value="Peripla_BP_3"/>
    <property type="match status" value="1"/>
</dbReference>
<evidence type="ECO:0000313" key="7">
    <source>
        <dbReference type="Proteomes" id="UP000295689"/>
    </source>
</evidence>
<name>A0A4R2BB96_9BACI</name>
<dbReference type="Gene3D" id="3.40.50.2300">
    <property type="match status" value="2"/>
</dbReference>
<keyword evidence="1" id="KW-0805">Transcription regulation</keyword>
<reference evidence="6 7" key="1">
    <citation type="journal article" date="2015" name="Stand. Genomic Sci.">
        <title>Genomic Encyclopedia of Bacterial and Archaeal Type Strains, Phase III: the genomes of soil and plant-associated and newly described type strains.</title>
        <authorList>
            <person name="Whitman W.B."/>
            <person name="Woyke T."/>
            <person name="Klenk H.P."/>
            <person name="Zhou Y."/>
            <person name="Lilburn T.G."/>
            <person name="Beck B.J."/>
            <person name="De Vos P."/>
            <person name="Vandamme P."/>
            <person name="Eisen J.A."/>
            <person name="Garrity G."/>
            <person name="Hugenholtz P."/>
            <person name="Kyrpides N.C."/>
        </authorList>
    </citation>
    <scope>NUCLEOTIDE SEQUENCE [LARGE SCALE GENOMIC DNA]</scope>
    <source>
        <strain evidence="6 7">CV53</strain>
    </source>
</reference>
<feature type="domain" description="HTH lacI-type" evidence="4">
    <location>
        <begin position="2"/>
        <end position="56"/>
    </location>
</feature>
<dbReference type="PROSITE" id="PS50943">
    <property type="entry name" value="HTH_CROC1"/>
    <property type="match status" value="1"/>
</dbReference>
<dbReference type="PROSITE" id="PS50932">
    <property type="entry name" value="HTH_LACI_2"/>
    <property type="match status" value="1"/>
</dbReference>
<accession>A0A4R2BB96</accession>
<dbReference type="SMART" id="SM00354">
    <property type="entry name" value="HTH_LACI"/>
    <property type="match status" value="1"/>
</dbReference>
<dbReference type="GO" id="GO:0000976">
    <property type="term" value="F:transcription cis-regulatory region binding"/>
    <property type="evidence" value="ECO:0007669"/>
    <property type="project" value="TreeGrafter"/>
</dbReference>
<dbReference type="InterPro" id="IPR001387">
    <property type="entry name" value="Cro/C1-type_HTH"/>
</dbReference>
<dbReference type="Proteomes" id="UP000295689">
    <property type="component" value="Unassembled WGS sequence"/>
</dbReference>
<sequence length="335" mass="37154">MTTIRDVAREAGVSVATVSRIINNKGEASPETIARVKRVIKELNYKPNSLAKSLSKRNSDLIALLVPTLSNPFFPELVKAIESAANEQGYNIYLCNSDDKRFKVKYYLDSMVDHYVSGAIINSLHVDEKDLEMLEERGIKTITIDRANFEHPYSAVTVDHQLGAEQAVTHLIEDEGCRKIVFISGPRGEKSAEDRLKGFKHSIEKSGLPVETSVVYGDFGTESGYHGLQSLIEKGTVFDSIFSSNDAMAIGAMKACYEYGIKIPEQVKVIGYDNISFASFMAPSLSTIDQRKGEIGKLAIQELIRLIQNGEEKPKQYRLEPQIVIRQSTKTTGGI</sequence>